<evidence type="ECO:0000313" key="8">
    <source>
        <dbReference type="EMBL" id="MFF3573441.1"/>
    </source>
</evidence>
<feature type="compositionally biased region" description="Pro residues" evidence="5">
    <location>
        <begin position="263"/>
        <end position="274"/>
    </location>
</feature>
<keyword evidence="2 6" id="KW-0812">Transmembrane</keyword>
<evidence type="ECO:0000256" key="3">
    <source>
        <dbReference type="ARBA" id="ARBA00022989"/>
    </source>
</evidence>
<feature type="domain" description="Mechanosensitive ion channel MscS" evidence="7">
    <location>
        <begin position="182"/>
        <end position="248"/>
    </location>
</feature>
<dbReference type="Gene3D" id="2.30.30.60">
    <property type="match status" value="1"/>
</dbReference>
<dbReference type="Pfam" id="PF00924">
    <property type="entry name" value="MS_channel_2nd"/>
    <property type="match status" value="1"/>
</dbReference>
<dbReference type="Proteomes" id="UP001601992">
    <property type="component" value="Unassembled WGS sequence"/>
</dbReference>
<evidence type="ECO:0000313" key="9">
    <source>
        <dbReference type="Proteomes" id="UP001601992"/>
    </source>
</evidence>
<feature type="transmembrane region" description="Helical" evidence="6">
    <location>
        <begin position="56"/>
        <end position="75"/>
    </location>
</feature>
<feature type="transmembrane region" description="Helical" evidence="6">
    <location>
        <begin position="6"/>
        <end position="28"/>
    </location>
</feature>
<evidence type="ECO:0000256" key="5">
    <source>
        <dbReference type="SAM" id="MobiDB-lite"/>
    </source>
</evidence>
<comment type="subcellular location">
    <subcellularLocation>
        <location evidence="1">Membrane</location>
    </subcellularLocation>
</comment>
<keyword evidence="4 6" id="KW-0472">Membrane</keyword>
<proteinExistence type="predicted"/>
<evidence type="ECO:0000256" key="6">
    <source>
        <dbReference type="SAM" id="Phobius"/>
    </source>
</evidence>
<gene>
    <name evidence="8" type="ORF">ACFYXQ_37360</name>
</gene>
<name>A0ABW6SE51_9NOCA</name>
<dbReference type="InterPro" id="IPR006685">
    <property type="entry name" value="MscS_channel_2nd"/>
</dbReference>
<keyword evidence="9" id="KW-1185">Reference proteome</keyword>
<dbReference type="InterPro" id="IPR023408">
    <property type="entry name" value="MscS_beta-dom_sf"/>
</dbReference>
<evidence type="ECO:0000259" key="7">
    <source>
        <dbReference type="Pfam" id="PF00924"/>
    </source>
</evidence>
<dbReference type="PANTHER" id="PTHR30566">
    <property type="entry name" value="YNAI-RELATED MECHANOSENSITIVE ION CHANNEL"/>
    <property type="match status" value="1"/>
</dbReference>
<evidence type="ECO:0000256" key="4">
    <source>
        <dbReference type="ARBA" id="ARBA00023136"/>
    </source>
</evidence>
<feature type="compositionally biased region" description="Basic residues" evidence="5">
    <location>
        <begin position="275"/>
        <end position="297"/>
    </location>
</feature>
<dbReference type="EMBL" id="JBIAQY010000019">
    <property type="protein sequence ID" value="MFF3573441.1"/>
    <property type="molecule type" value="Genomic_DNA"/>
</dbReference>
<protein>
    <submittedName>
        <fullName evidence="8">Mechanosensitive ion channel domain-containing protein</fullName>
    </submittedName>
</protein>
<feature type="compositionally biased region" description="Low complexity" evidence="5">
    <location>
        <begin position="339"/>
        <end position="348"/>
    </location>
</feature>
<evidence type="ECO:0000256" key="1">
    <source>
        <dbReference type="ARBA" id="ARBA00004370"/>
    </source>
</evidence>
<dbReference type="RefSeq" id="WP_387406409.1">
    <property type="nucleotide sequence ID" value="NZ_JBIAQY010000019.1"/>
</dbReference>
<comment type="caution">
    <text evidence="8">The sequence shown here is derived from an EMBL/GenBank/DDBJ whole genome shotgun (WGS) entry which is preliminary data.</text>
</comment>
<accession>A0ABW6SE51</accession>
<dbReference type="SUPFAM" id="SSF50182">
    <property type="entry name" value="Sm-like ribonucleoproteins"/>
    <property type="match status" value="1"/>
</dbReference>
<organism evidence="8 9">
    <name type="scientific">Nocardia jiangxiensis</name>
    <dbReference type="NCBI Taxonomy" id="282685"/>
    <lineage>
        <taxon>Bacteria</taxon>
        <taxon>Bacillati</taxon>
        <taxon>Actinomycetota</taxon>
        <taxon>Actinomycetes</taxon>
        <taxon>Mycobacteriales</taxon>
        <taxon>Nocardiaceae</taxon>
        <taxon>Nocardia</taxon>
    </lineage>
</organism>
<feature type="transmembrane region" description="Helical" evidence="6">
    <location>
        <begin position="81"/>
        <end position="111"/>
    </location>
</feature>
<evidence type="ECO:0000256" key="2">
    <source>
        <dbReference type="ARBA" id="ARBA00022692"/>
    </source>
</evidence>
<feature type="transmembrane region" description="Helical" evidence="6">
    <location>
        <begin position="131"/>
        <end position="152"/>
    </location>
</feature>
<sequence length="400" mass="43838">MGDRAEWVSLAVTAAIIIALTVGTWFLLKRLVKTLSARRGAESEVWTRIDACRSPAVTVLFLILIRTYGAVLEFLTHGNHWIGTVLGLLVLLSFGWLASRGAAVLIAVMAVRFTHSTGDDHQRLSRIRTQLGVFQRAAAAVIWLATLIFALLDFPSTRALATSLFASAGLLGLVFGLAAQSTLANMIAGLQIAFSDSVRIDDTVQVNGKHGVVEEITLTYISIRMQDNRRMIVPVTDFVNQPFENWTRKNDSAHVDSYLYGPRGPPRNPAFPPARHPHHQRPLGRRGRIARNRRIRPRLPETQNHRQRPVPTPGDPPRRTGGRATHPLSGPGNTDRAASRAIAPARPRGPAEHPEDSPGCPVQQPLRYARASHRPSCASRLAAAGEWGIHATERPALALI</sequence>
<dbReference type="InterPro" id="IPR010920">
    <property type="entry name" value="LSM_dom_sf"/>
</dbReference>
<dbReference type="Gene3D" id="1.10.287.1260">
    <property type="match status" value="1"/>
</dbReference>
<dbReference type="PANTHER" id="PTHR30566:SF25">
    <property type="entry name" value="INNER MEMBRANE PROTEIN"/>
    <property type="match status" value="1"/>
</dbReference>
<feature type="region of interest" description="Disordered" evidence="5">
    <location>
        <begin position="257"/>
        <end position="363"/>
    </location>
</feature>
<keyword evidence="3 6" id="KW-1133">Transmembrane helix</keyword>
<reference evidence="8 9" key="1">
    <citation type="submission" date="2024-10" db="EMBL/GenBank/DDBJ databases">
        <title>The Natural Products Discovery Center: Release of the First 8490 Sequenced Strains for Exploring Actinobacteria Biosynthetic Diversity.</title>
        <authorList>
            <person name="Kalkreuter E."/>
            <person name="Kautsar S.A."/>
            <person name="Yang D."/>
            <person name="Bader C.D."/>
            <person name="Teijaro C.N."/>
            <person name="Fluegel L."/>
            <person name="Davis C.M."/>
            <person name="Simpson J.R."/>
            <person name="Lauterbach L."/>
            <person name="Steele A.D."/>
            <person name="Gui C."/>
            <person name="Meng S."/>
            <person name="Li G."/>
            <person name="Viehrig K."/>
            <person name="Ye F."/>
            <person name="Su P."/>
            <person name="Kiefer A.F."/>
            <person name="Nichols A."/>
            <person name="Cepeda A.J."/>
            <person name="Yan W."/>
            <person name="Fan B."/>
            <person name="Jiang Y."/>
            <person name="Adhikari A."/>
            <person name="Zheng C.-J."/>
            <person name="Schuster L."/>
            <person name="Cowan T.M."/>
            <person name="Smanski M.J."/>
            <person name="Chevrette M.G."/>
            <person name="De Carvalho L.P.S."/>
            <person name="Shen B."/>
        </authorList>
    </citation>
    <scope>NUCLEOTIDE SEQUENCE [LARGE SCALE GENOMIC DNA]</scope>
    <source>
        <strain evidence="8 9">NPDC002593</strain>
    </source>
</reference>
<feature type="transmembrane region" description="Helical" evidence="6">
    <location>
        <begin position="158"/>
        <end position="179"/>
    </location>
</feature>